<dbReference type="HOGENOM" id="CLU_1063695_0_0_1"/>
<dbReference type="EMBL" id="AFYH01157252">
    <property type="status" value="NOT_ANNOTATED_CDS"/>
    <property type="molecule type" value="Genomic_DNA"/>
</dbReference>
<proteinExistence type="predicted"/>
<dbReference type="Proteomes" id="UP000008672">
    <property type="component" value="Unassembled WGS sequence"/>
</dbReference>
<protein>
    <submittedName>
        <fullName evidence="1">Uncharacterized protein</fullName>
    </submittedName>
</protein>
<dbReference type="PANTHER" id="PTHR47018">
    <property type="entry name" value="CXC DOMAIN-CONTAINING PROTEIN-RELATED"/>
    <property type="match status" value="1"/>
</dbReference>
<accession>H3AC19</accession>
<reference evidence="2" key="1">
    <citation type="submission" date="2011-08" db="EMBL/GenBank/DDBJ databases">
        <title>The draft genome of Latimeria chalumnae.</title>
        <authorList>
            <person name="Di Palma F."/>
            <person name="Alfoldi J."/>
            <person name="Johnson J."/>
            <person name="Berlin A."/>
            <person name="Gnerre S."/>
            <person name="Jaffe D."/>
            <person name="MacCallum I."/>
            <person name="Young S."/>
            <person name="Walker B.J."/>
            <person name="Lander E."/>
            <person name="Lindblad-Toh K."/>
        </authorList>
    </citation>
    <scope>NUCLEOTIDE SEQUENCE [LARGE SCALE GENOMIC DNA]</scope>
    <source>
        <strain evidence="2">Wild caught</strain>
    </source>
</reference>
<dbReference type="eggNOG" id="ENOG502SHTP">
    <property type="taxonomic scope" value="Eukaryota"/>
</dbReference>
<evidence type="ECO:0000313" key="2">
    <source>
        <dbReference type="Proteomes" id="UP000008672"/>
    </source>
</evidence>
<reference evidence="1" key="2">
    <citation type="submission" date="2025-08" db="UniProtKB">
        <authorList>
            <consortium name="Ensembl"/>
        </authorList>
    </citation>
    <scope>IDENTIFICATION</scope>
</reference>
<sequence>LMFEPWSQKHAEEYPLFAFRNLAKRLTELNLLFTRSQGEELLTICSNSEGDCSIFFVCLFDHPNYARWLSVHIRDLDALSHQCPSVYTEFMQGKFVIFLTGIPFTGIPLDQANEFNIKKVKGRGGFGGIENNPQSLRRLMVTGPEFVRMISEFQNKIKPKAGKASGQYERDDFSEYVRKQFDDDTRQIDIIFDVYKPDSLENSTREKRGKTSYNNWQNFLHDSENKEQLFRLLAKIVIEEVQDCFLVVTIGESVLCSMPHENNFSLFYMKKLVEKP</sequence>
<reference evidence="1" key="3">
    <citation type="submission" date="2025-09" db="UniProtKB">
        <authorList>
            <consortium name="Ensembl"/>
        </authorList>
    </citation>
    <scope>IDENTIFICATION</scope>
</reference>
<dbReference type="GeneTree" id="ENSGT00660000097476"/>
<evidence type="ECO:0000313" key="1">
    <source>
        <dbReference type="Ensembl" id="ENSLACP00000007190.1"/>
    </source>
</evidence>
<organism evidence="1 2">
    <name type="scientific">Latimeria chalumnae</name>
    <name type="common">Coelacanth</name>
    <dbReference type="NCBI Taxonomy" id="7897"/>
    <lineage>
        <taxon>Eukaryota</taxon>
        <taxon>Metazoa</taxon>
        <taxon>Chordata</taxon>
        <taxon>Craniata</taxon>
        <taxon>Vertebrata</taxon>
        <taxon>Euteleostomi</taxon>
        <taxon>Coelacanthiformes</taxon>
        <taxon>Coelacanthidae</taxon>
        <taxon>Latimeria</taxon>
    </lineage>
</organism>
<name>H3AC19_LATCH</name>
<dbReference type="InParanoid" id="H3AC19"/>
<dbReference type="Ensembl" id="ENSLACT00000007250.1">
    <property type="protein sequence ID" value="ENSLACP00000007190.1"/>
    <property type="gene ID" value="ENSLACG00000006380.1"/>
</dbReference>
<dbReference type="AlphaFoldDB" id="H3AC19"/>
<keyword evidence="2" id="KW-1185">Reference proteome</keyword>